<protein>
    <recommendedName>
        <fullName evidence="4">Nicotinate-nucleotide--dimethylbenzimidazole phosphoribosyltransferase</fullName>
        <ecNumber evidence="3">2.4.2.21</ecNumber>
    </recommendedName>
    <alternativeName>
        <fullName evidence="8">N(1)-alpha-phosphoribosyltransferase</fullName>
    </alternativeName>
</protein>
<dbReference type="HOGENOM" id="CLU_002982_0_0_11"/>
<organism evidence="10 11">
    <name type="scientific">Collinsella tanakaei YIT 12063</name>
    <dbReference type="NCBI Taxonomy" id="742742"/>
    <lineage>
        <taxon>Bacteria</taxon>
        <taxon>Bacillati</taxon>
        <taxon>Actinomycetota</taxon>
        <taxon>Coriobacteriia</taxon>
        <taxon>Coriobacteriales</taxon>
        <taxon>Coriobacteriaceae</taxon>
        <taxon>Collinsella</taxon>
    </lineage>
</organism>
<accession>G1WJS9</accession>
<evidence type="ECO:0000256" key="9">
    <source>
        <dbReference type="ARBA" id="ARBA00047340"/>
    </source>
</evidence>
<evidence type="ECO:0000313" key="11">
    <source>
        <dbReference type="Proteomes" id="UP000004830"/>
    </source>
</evidence>
<dbReference type="UniPathway" id="UPA00061">
    <property type="reaction ID" value="UER00516"/>
</dbReference>
<dbReference type="GO" id="GO:0009236">
    <property type="term" value="P:cobalamin biosynthetic process"/>
    <property type="evidence" value="ECO:0007669"/>
    <property type="project" value="UniProtKB-KW"/>
</dbReference>
<sequence length="388" mass="39508">MTDGLRGHLDQCRFEADYARAEDGLRARLASTAADDAWLQGLVAGVAAPDEECARAARARFDAAAMPLGGLGLLQEDVQRLAAALGTRDVDISARCLVVFLADNGVVAQGVSQSGQEVTAIVANNLLALSTSSCRMAACAHAPVIPVDVGMATRVRDGRLRGRAAVRGTRDITRGPALTRAQVLLAVREGYIAASSCAAAGARLLAAGEMGIGNTTTTAALACVLAGIAPDEAVGRGAGLDAAGLERKRLAVARSLEVNDPCARDVVGAIAAVGGCDIAAMCGFYLGAASCGVPVVLDGVISCVAALCAQRLCPQAAGYMLASHVSQEPAARVLLDQLGLRAPIAAGMHLGEGTGAMAVLPLLDAAVEVYRGCITFEQSGMDAYKVLE</sequence>
<dbReference type="EMBL" id="ADLS01000020">
    <property type="protein sequence ID" value="EGX69852.1"/>
    <property type="molecule type" value="Genomic_DNA"/>
</dbReference>
<evidence type="ECO:0000256" key="8">
    <source>
        <dbReference type="ARBA" id="ARBA00030686"/>
    </source>
</evidence>
<dbReference type="AlphaFoldDB" id="G1WJS9"/>
<keyword evidence="5" id="KW-0169">Cobalamin biosynthesis</keyword>
<evidence type="ECO:0000256" key="5">
    <source>
        <dbReference type="ARBA" id="ARBA00022573"/>
    </source>
</evidence>
<evidence type="ECO:0000256" key="2">
    <source>
        <dbReference type="ARBA" id="ARBA00007110"/>
    </source>
</evidence>
<evidence type="ECO:0000256" key="1">
    <source>
        <dbReference type="ARBA" id="ARBA00005049"/>
    </source>
</evidence>
<dbReference type="EC" id="2.4.2.21" evidence="3"/>
<dbReference type="RefSeq" id="WP_009141626.1">
    <property type="nucleotide sequence ID" value="NZ_JH126471.1"/>
</dbReference>
<comment type="catalytic activity">
    <reaction evidence="9">
        <text>5,6-dimethylbenzimidazole + nicotinate beta-D-ribonucleotide = alpha-ribazole 5'-phosphate + nicotinate + H(+)</text>
        <dbReference type="Rhea" id="RHEA:11196"/>
        <dbReference type="ChEBI" id="CHEBI:15378"/>
        <dbReference type="ChEBI" id="CHEBI:15890"/>
        <dbReference type="ChEBI" id="CHEBI:32544"/>
        <dbReference type="ChEBI" id="CHEBI:57502"/>
        <dbReference type="ChEBI" id="CHEBI:57918"/>
        <dbReference type="EC" id="2.4.2.21"/>
    </reaction>
</comment>
<name>G1WJS9_9ACTN</name>
<dbReference type="InterPro" id="IPR003200">
    <property type="entry name" value="Nict_dMeBzImd_PRibTrfase"/>
</dbReference>
<comment type="similarity">
    <text evidence="2">Belongs to the CobT family.</text>
</comment>
<evidence type="ECO:0000256" key="6">
    <source>
        <dbReference type="ARBA" id="ARBA00022676"/>
    </source>
</evidence>
<comment type="caution">
    <text evidence="10">The sequence shown here is derived from an EMBL/GenBank/DDBJ whole genome shotgun (WGS) entry which is preliminary data.</text>
</comment>
<reference evidence="10 11" key="1">
    <citation type="submission" date="2011-06" db="EMBL/GenBank/DDBJ databases">
        <title>The Genome Sequence of Collinsella tanakaei YIT 12063.</title>
        <authorList>
            <consortium name="The Broad Institute Genome Sequencing Platform"/>
            <person name="Earl A."/>
            <person name="Ward D."/>
            <person name="Feldgarden M."/>
            <person name="Gevers D."/>
            <person name="Morotomi M."/>
            <person name="Young S.K."/>
            <person name="Zeng Q."/>
            <person name="Gargeya S."/>
            <person name="Fitzgerald M."/>
            <person name="Haas B."/>
            <person name="Abouelleil A."/>
            <person name="Alvarado L."/>
            <person name="Arachchi H.M."/>
            <person name="Berlin A."/>
            <person name="Brown A."/>
            <person name="Chapman S.B."/>
            <person name="Chen Z."/>
            <person name="Dunbar C."/>
            <person name="Freedman E."/>
            <person name="Gearin G."/>
            <person name="Gellesch M."/>
            <person name="Goldberg J."/>
            <person name="Griggs A."/>
            <person name="Gujja S."/>
            <person name="Heiman D."/>
            <person name="Howarth C."/>
            <person name="Larson L."/>
            <person name="Lui A."/>
            <person name="MacDonald P.J.P."/>
            <person name="Mehta T."/>
            <person name="Montmayeur A."/>
            <person name="Murphy C."/>
            <person name="Neiman D."/>
            <person name="Pearson M."/>
            <person name="Priest M."/>
            <person name="Roberts A."/>
            <person name="Saif S."/>
            <person name="Shea T."/>
            <person name="Shenoy N."/>
            <person name="Sisk P."/>
            <person name="Stolte C."/>
            <person name="Sykes S."/>
            <person name="Wortman J."/>
            <person name="Nusbaum C."/>
            <person name="Birren B."/>
        </authorList>
    </citation>
    <scope>NUCLEOTIDE SEQUENCE [LARGE SCALE GENOMIC DNA]</scope>
    <source>
        <strain evidence="10 11">YIT 12063</strain>
    </source>
</reference>
<comment type="pathway">
    <text evidence="1">Nucleoside biosynthesis; alpha-ribazole biosynthesis; alpha-ribazole from 5,6-dimethylbenzimidazole: step 1/2.</text>
</comment>
<dbReference type="STRING" id="742742.HMPREF9452_01592"/>
<keyword evidence="7" id="KW-0808">Transferase</keyword>
<dbReference type="Proteomes" id="UP000004830">
    <property type="component" value="Unassembled WGS sequence"/>
</dbReference>
<evidence type="ECO:0000256" key="7">
    <source>
        <dbReference type="ARBA" id="ARBA00022679"/>
    </source>
</evidence>
<keyword evidence="6" id="KW-0328">Glycosyltransferase</keyword>
<dbReference type="InterPro" id="IPR023195">
    <property type="entry name" value="Nict_dMeBzImd_PRibTrfase_N"/>
</dbReference>
<evidence type="ECO:0000256" key="4">
    <source>
        <dbReference type="ARBA" id="ARBA00015486"/>
    </source>
</evidence>
<dbReference type="Gene3D" id="3.40.50.10210">
    <property type="match status" value="1"/>
</dbReference>
<keyword evidence="11" id="KW-1185">Reference proteome</keyword>
<dbReference type="InterPro" id="IPR036087">
    <property type="entry name" value="Nict_dMeBzImd_PRibTrfase_sf"/>
</dbReference>
<dbReference type="GeneID" id="62759287"/>
<proteinExistence type="inferred from homology"/>
<dbReference type="Pfam" id="PF02277">
    <property type="entry name" value="DBI_PRT"/>
    <property type="match status" value="1"/>
</dbReference>
<dbReference type="SUPFAM" id="SSF52733">
    <property type="entry name" value="Nicotinate mononucleotide:5,6-dimethylbenzimidazole phosphoribosyltransferase (CobT)"/>
    <property type="match status" value="1"/>
</dbReference>
<dbReference type="PANTHER" id="PTHR43463:SF1">
    <property type="entry name" value="NICOTINATE-NUCLEOTIDE--DIMETHYLBENZIMIDAZOLE PHOSPHORIBOSYLTRANSFERASE"/>
    <property type="match status" value="1"/>
</dbReference>
<evidence type="ECO:0000313" key="10">
    <source>
        <dbReference type="EMBL" id="EGX69852.1"/>
    </source>
</evidence>
<dbReference type="PATRIC" id="fig|742742.3.peg.1573"/>
<dbReference type="Gene3D" id="1.10.1610.10">
    <property type="match status" value="1"/>
</dbReference>
<dbReference type="GO" id="GO:0008939">
    <property type="term" value="F:nicotinate-nucleotide-dimethylbenzimidazole phosphoribosyltransferase activity"/>
    <property type="evidence" value="ECO:0007669"/>
    <property type="project" value="UniProtKB-EC"/>
</dbReference>
<dbReference type="PANTHER" id="PTHR43463">
    <property type="entry name" value="NICOTINATE-NUCLEOTIDE--DIMETHYLBENZIMIDAZOLE PHOSPHORIBOSYLTRANSFERASE"/>
    <property type="match status" value="1"/>
</dbReference>
<dbReference type="eggNOG" id="COG2038">
    <property type="taxonomic scope" value="Bacteria"/>
</dbReference>
<evidence type="ECO:0000256" key="3">
    <source>
        <dbReference type="ARBA" id="ARBA00011991"/>
    </source>
</evidence>
<dbReference type="CDD" id="cd02439">
    <property type="entry name" value="DMB-PRT_CobT"/>
    <property type="match status" value="1"/>
</dbReference>
<gene>
    <name evidence="10" type="ORF">HMPREF9452_01592</name>
</gene>